<dbReference type="GO" id="GO:0044550">
    <property type="term" value="P:secondary metabolite biosynthetic process"/>
    <property type="evidence" value="ECO:0007669"/>
    <property type="project" value="TreeGrafter"/>
</dbReference>
<dbReference type="InterPro" id="IPR036736">
    <property type="entry name" value="ACP-like_sf"/>
</dbReference>
<feature type="non-terminal residue" evidence="5">
    <location>
        <position position="1"/>
    </location>
</feature>
<keyword evidence="2" id="KW-0596">Phosphopantetheine</keyword>
<dbReference type="GO" id="GO:0005737">
    <property type="term" value="C:cytoplasm"/>
    <property type="evidence" value="ECO:0007669"/>
    <property type="project" value="TreeGrafter"/>
</dbReference>
<evidence type="ECO:0000313" key="5">
    <source>
        <dbReference type="EMBL" id="HEC74447.1"/>
    </source>
</evidence>
<reference evidence="5" key="1">
    <citation type="journal article" date="2020" name="mSystems">
        <title>Genome- and Community-Level Interaction Insights into Carbon Utilization and Element Cycling Functions of Hydrothermarchaeota in Hydrothermal Sediment.</title>
        <authorList>
            <person name="Zhou Z."/>
            <person name="Liu Y."/>
            <person name="Xu W."/>
            <person name="Pan J."/>
            <person name="Luo Z.H."/>
            <person name="Li M."/>
        </authorList>
    </citation>
    <scope>NUCLEOTIDE SEQUENCE [LARGE SCALE GENOMIC DNA]</scope>
    <source>
        <strain evidence="5">HyVt-380</strain>
    </source>
</reference>
<organism evidence="5">
    <name type="scientific">Methylophaga aminisulfidivorans</name>
    <dbReference type="NCBI Taxonomy" id="230105"/>
    <lineage>
        <taxon>Bacteria</taxon>
        <taxon>Pseudomonadati</taxon>
        <taxon>Pseudomonadota</taxon>
        <taxon>Gammaproteobacteria</taxon>
        <taxon>Thiotrichales</taxon>
        <taxon>Piscirickettsiaceae</taxon>
        <taxon>Methylophaga</taxon>
    </lineage>
</organism>
<dbReference type="FunFam" id="1.10.1200.10:FF:000005">
    <property type="entry name" value="Nonribosomal peptide synthetase 1"/>
    <property type="match status" value="1"/>
</dbReference>
<comment type="caution">
    <text evidence="5">The sequence shown here is derived from an EMBL/GenBank/DDBJ whole genome shotgun (WGS) entry which is preliminary data.</text>
</comment>
<dbReference type="PROSITE" id="PS50075">
    <property type="entry name" value="CARRIER"/>
    <property type="match status" value="1"/>
</dbReference>
<evidence type="ECO:0000259" key="4">
    <source>
        <dbReference type="PROSITE" id="PS50075"/>
    </source>
</evidence>
<dbReference type="InterPro" id="IPR006162">
    <property type="entry name" value="Ppantetheine_attach_site"/>
</dbReference>
<dbReference type="AlphaFoldDB" id="A0A7C1ZRR7"/>
<sequence>ALKMLAELPLTSNGKVDKKRLPLVVLADNDHYVAANSETEQRLEQIWQSVLGLEEPISIRANFFQLGGHSILAVQIIASIYKQWDLDIKIQQLFELQTLEELASFIDAVIDNKETSNVISDNEELEEMEW</sequence>
<dbReference type="SUPFAM" id="SSF47336">
    <property type="entry name" value="ACP-like"/>
    <property type="match status" value="1"/>
</dbReference>
<dbReference type="PANTHER" id="PTHR45527:SF1">
    <property type="entry name" value="FATTY ACID SYNTHASE"/>
    <property type="match status" value="1"/>
</dbReference>
<dbReference type="InterPro" id="IPR009081">
    <property type="entry name" value="PP-bd_ACP"/>
</dbReference>
<evidence type="ECO:0000256" key="2">
    <source>
        <dbReference type="ARBA" id="ARBA00022450"/>
    </source>
</evidence>
<accession>A0A7C1ZRR7</accession>
<protein>
    <submittedName>
        <fullName evidence="5">Non-ribosomal peptide synthetase</fullName>
    </submittedName>
</protein>
<dbReference type="Gene3D" id="1.10.1200.10">
    <property type="entry name" value="ACP-like"/>
    <property type="match status" value="1"/>
</dbReference>
<gene>
    <name evidence="5" type="ORF">ENI26_08750</name>
</gene>
<name>A0A7C1ZRR7_9GAMM</name>
<dbReference type="PROSITE" id="PS00012">
    <property type="entry name" value="PHOSPHOPANTETHEINE"/>
    <property type="match status" value="1"/>
</dbReference>
<evidence type="ECO:0000256" key="1">
    <source>
        <dbReference type="ARBA" id="ARBA00001957"/>
    </source>
</evidence>
<keyword evidence="3" id="KW-0597">Phosphoprotein</keyword>
<dbReference type="Proteomes" id="UP000886384">
    <property type="component" value="Unassembled WGS sequence"/>
</dbReference>
<dbReference type="Pfam" id="PF00550">
    <property type="entry name" value="PP-binding"/>
    <property type="match status" value="1"/>
</dbReference>
<evidence type="ECO:0000256" key="3">
    <source>
        <dbReference type="ARBA" id="ARBA00022553"/>
    </source>
</evidence>
<proteinExistence type="predicted"/>
<dbReference type="GO" id="GO:0031177">
    <property type="term" value="F:phosphopantetheine binding"/>
    <property type="evidence" value="ECO:0007669"/>
    <property type="project" value="TreeGrafter"/>
</dbReference>
<dbReference type="EMBL" id="DRHY01000189">
    <property type="protein sequence ID" value="HEC74447.1"/>
    <property type="molecule type" value="Genomic_DNA"/>
</dbReference>
<dbReference type="PANTHER" id="PTHR45527">
    <property type="entry name" value="NONRIBOSOMAL PEPTIDE SYNTHETASE"/>
    <property type="match status" value="1"/>
</dbReference>
<feature type="domain" description="Carrier" evidence="4">
    <location>
        <begin position="34"/>
        <end position="110"/>
    </location>
</feature>
<dbReference type="GO" id="GO:0043041">
    <property type="term" value="P:amino acid activation for nonribosomal peptide biosynthetic process"/>
    <property type="evidence" value="ECO:0007669"/>
    <property type="project" value="TreeGrafter"/>
</dbReference>
<comment type="cofactor">
    <cofactor evidence="1">
        <name>pantetheine 4'-phosphate</name>
        <dbReference type="ChEBI" id="CHEBI:47942"/>
    </cofactor>
</comment>